<accession>A0ABP7XI14</accession>
<comment type="caution">
    <text evidence="2">The sequence shown here is derived from an EMBL/GenBank/DDBJ whole genome shotgun (WGS) entry which is preliminary data.</text>
</comment>
<feature type="signal peptide" evidence="1">
    <location>
        <begin position="1"/>
        <end position="21"/>
    </location>
</feature>
<evidence type="ECO:0000313" key="3">
    <source>
        <dbReference type="Proteomes" id="UP001500459"/>
    </source>
</evidence>
<keyword evidence="3" id="KW-1185">Reference proteome</keyword>
<dbReference type="EMBL" id="BAABCW010000005">
    <property type="protein sequence ID" value="GAA4116443.1"/>
    <property type="molecule type" value="Genomic_DNA"/>
</dbReference>
<dbReference type="Proteomes" id="UP001500459">
    <property type="component" value="Unassembled WGS sequence"/>
</dbReference>
<proteinExistence type="predicted"/>
<sequence length="411" mass="45699">MKNLTKSVLLLAMTICFISCENETFDQPVENALEETITPDLVTFTPITGNIGESFNRVDGKYKLLENLDEAAFTKARFLYIDTDQLATQPYSYDDLLVWSTNSKIGLIFESATSNHLNTHEFYTTTVGGADLDYIVEGLIVEQSATEYKSTFTVVNSENGINADDTVHVLFEELYESKFPTILDREPAVAEFYDNDNPVITEELTKGYVTYVSVTYTNISQSKAEAKAKALANARAGNNSSFSGFSNYTKHLNSTLVFQSNSQKEYLKTGNKHDALGKCSGQQTASYGQSMSYSKSWSTSFTASVNVGKTFTFGGSYSFGGSTTSGTMNTSSISMRKRYAKGGISTYKKWCKGYVLGNIKFRATSHKQIRGQVQVNVTLKFTGNGNKWTGWRQKTEPAFTWEQWGYTLPNC</sequence>
<evidence type="ECO:0008006" key="4">
    <source>
        <dbReference type="Google" id="ProtNLM"/>
    </source>
</evidence>
<gene>
    <name evidence="2" type="ORF">GCM10022393_17110</name>
</gene>
<organism evidence="2 3">
    <name type="scientific">Aquimarina addita</name>
    <dbReference type="NCBI Taxonomy" id="870485"/>
    <lineage>
        <taxon>Bacteria</taxon>
        <taxon>Pseudomonadati</taxon>
        <taxon>Bacteroidota</taxon>
        <taxon>Flavobacteriia</taxon>
        <taxon>Flavobacteriales</taxon>
        <taxon>Flavobacteriaceae</taxon>
        <taxon>Aquimarina</taxon>
    </lineage>
</organism>
<feature type="chain" id="PRO_5046498222" description="DUF1735 domain-containing protein" evidence="1">
    <location>
        <begin position="22"/>
        <end position="411"/>
    </location>
</feature>
<name>A0ABP7XI14_9FLAO</name>
<evidence type="ECO:0000256" key="1">
    <source>
        <dbReference type="SAM" id="SignalP"/>
    </source>
</evidence>
<evidence type="ECO:0000313" key="2">
    <source>
        <dbReference type="EMBL" id="GAA4116443.1"/>
    </source>
</evidence>
<reference evidence="3" key="1">
    <citation type="journal article" date="2019" name="Int. J. Syst. Evol. Microbiol.">
        <title>The Global Catalogue of Microorganisms (GCM) 10K type strain sequencing project: providing services to taxonomists for standard genome sequencing and annotation.</title>
        <authorList>
            <consortium name="The Broad Institute Genomics Platform"/>
            <consortium name="The Broad Institute Genome Sequencing Center for Infectious Disease"/>
            <person name="Wu L."/>
            <person name="Ma J."/>
        </authorList>
    </citation>
    <scope>NUCLEOTIDE SEQUENCE [LARGE SCALE GENOMIC DNA]</scope>
    <source>
        <strain evidence="3">JCM 17106</strain>
    </source>
</reference>
<keyword evidence="1" id="KW-0732">Signal</keyword>
<protein>
    <recommendedName>
        <fullName evidence="4">DUF1735 domain-containing protein</fullName>
    </recommendedName>
</protein>
<dbReference type="RefSeq" id="WP_344926469.1">
    <property type="nucleotide sequence ID" value="NZ_BAABCW010000005.1"/>
</dbReference>